<dbReference type="InterPro" id="IPR050466">
    <property type="entry name" value="Carboxylest/Gibb_receptor"/>
</dbReference>
<dbReference type="Pfam" id="PF01397">
    <property type="entry name" value="Terpene_synth"/>
    <property type="match status" value="1"/>
</dbReference>
<dbReference type="Pfam" id="PF03936">
    <property type="entry name" value="Terpene_synth_C"/>
    <property type="match status" value="1"/>
</dbReference>
<keyword evidence="3" id="KW-0456">Lyase</keyword>
<accession>A0A087G8N1</accession>
<dbReference type="Gramene" id="KFK26233">
    <property type="protein sequence ID" value="KFK26233"/>
    <property type="gene ID" value="AALP_AA8G220300"/>
</dbReference>
<dbReference type="InterPro" id="IPR001906">
    <property type="entry name" value="Terpene_synth_N"/>
</dbReference>
<dbReference type="Gene3D" id="3.40.50.1820">
    <property type="entry name" value="alpha/beta hydrolase"/>
    <property type="match status" value="1"/>
</dbReference>
<proteinExistence type="inferred from homology"/>
<keyword evidence="8" id="KW-1185">Reference proteome</keyword>
<evidence type="ECO:0000313" key="7">
    <source>
        <dbReference type="EMBL" id="KFK26233.1"/>
    </source>
</evidence>
<dbReference type="SUPFAM" id="SSF48576">
    <property type="entry name" value="Terpenoid synthases"/>
    <property type="match status" value="1"/>
</dbReference>
<dbReference type="eggNOG" id="KOG1515">
    <property type="taxonomic scope" value="Eukaryota"/>
</dbReference>
<keyword evidence="2" id="KW-0460">Magnesium</keyword>
<dbReference type="EMBL" id="CM002876">
    <property type="protein sequence ID" value="KFK26233.1"/>
    <property type="molecule type" value="Genomic_DNA"/>
</dbReference>
<dbReference type="InterPro" id="IPR008949">
    <property type="entry name" value="Isoprenoid_synthase_dom_sf"/>
</dbReference>
<dbReference type="Gene3D" id="1.10.600.10">
    <property type="entry name" value="Farnesyl Diphosphate Synthase"/>
    <property type="match status" value="3"/>
</dbReference>
<gene>
    <name evidence="7" type="ordered locus">AALP_Aa8g220300</name>
</gene>
<dbReference type="OrthoDB" id="408631at2759"/>
<dbReference type="GO" id="GO:0016787">
    <property type="term" value="F:hydrolase activity"/>
    <property type="evidence" value="ECO:0007669"/>
    <property type="project" value="InterPro"/>
</dbReference>
<feature type="domain" description="Terpene synthase metal-binding" evidence="5">
    <location>
        <begin position="474"/>
        <end position="589"/>
    </location>
</feature>
<dbReference type="PANTHER" id="PTHR23024:SF446">
    <property type="entry name" value="CARBOXYLESTERASE 7-RELATED"/>
    <property type="match status" value="1"/>
</dbReference>
<evidence type="ECO:0000256" key="1">
    <source>
        <dbReference type="ARBA" id="ARBA00010515"/>
    </source>
</evidence>
<evidence type="ECO:0000313" key="8">
    <source>
        <dbReference type="Proteomes" id="UP000029120"/>
    </source>
</evidence>
<comment type="similarity">
    <text evidence="1">Belongs to the 'GDXG' lipolytic enzyme family.</text>
</comment>
<dbReference type="InterPro" id="IPR036965">
    <property type="entry name" value="Terpene_synth_N_sf"/>
</dbReference>
<evidence type="ECO:0000259" key="5">
    <source>
        <dbReference type="Pfam" id="PF03936"/>
    </source>
</evidence>
<dbReference type="GO" id="GO:0010333">
    <property type="term" value="F:terpene synthase activity"/>
    <property type="evidence" value="ECO:0007669"/>
    <property type="project" value="InterPro"/>
</dbReference>
<dbReference type="InterPro" id="IPR005630">
    <property type="entry name" value="Terpene_synthase_metal-bd"/>
</dbReference>
<sequence>MDSEIAFHNSPNYRIYKSGRLERLTGETFIPPSLTPQNGVVSKDTIYSPEKNLSCRIYLPEKTSHDEKLPVLIYFHGGGFIIETPFSPTYHTFLTTTVSAAKCLAISVDYRRAPEFPIPIPYQDSWDALKWVFSHISGTGQEHWINKHAHFTKVYLAGDSAGANISHHLAIRAKTEKLESDVLGIVLIHPYFWGKTPIDELETRDEAKRKRIEGSWGIASPGSVNGVDDPLINVVGSGSVFGLGCGRVLVMVAGDDQFARRGLGYAVELEKSEWEGEVEVMVIENEGHIFHLKDPDSDNASRLVKRFAEFINKYLGLAYHFEEEIYETLEEGLEKIEEMMAGEDGLYTVSIIFCVFRSYGYNISSDVFRRFKGIDGNFRESLKGDAKGLLSLYEAAHLRTRTDCILEEALSFTSSHLESLAAGGTCPTHLLMRIRHALTLSQRWKMEIVAAVEYISSYEQEKDHDEMLLKFAKISFKILDDTFDRYVSLPEAESLANSLKRWAPDHAMDQQPDYLKFVFTFILDTFEEFRKELSPEGTPYSVKATIEEFKTLVKANFDLAKSARAAHLPSFEEYMEVGEVEVTVYVSLAATKGRLMNDIYGFEDDMSRGYFSNALNCYMKQYRVSKQEAVRELHIMVEDADKAINEELLTTIGVSRLVLKAAMGIA</sequence>
<dbReference type="SUPFAM" id="SSF48239">
    <property type="entry name" value="Terpenoid cyclases/Protein prenyltransferases"/>
    <property type="match status" value="1"/>
</dbReference>
<dbReference type="SUPFAM" id="SSF53474">
    <property type="entry name" value="alpha/beta-Hydrolases"/>
    <property type="match status" value="1"/>
</dbReference>
<dbReference type="GO" id="GO:0000287">
    <property type="term" value="F:magnesium ion binding"/>
    <property type="evidence" value="ECO:0007669"/>
    <property type="project" value="InterPro"/>
</dbReference>
<evidence type="ECO:0000256" key="3">
    <source>
        <dbReference type="ARBA" id="ARBA00023239"/>
    </source>
</evidence>
<dbReference type="Pfam" id="PF07859">
    <property type="entry name" value="Abhydrolase_3"/>
    <property type="match status" value="1"/>
</dbReference>
<evidence type="ECO:0008006" key="9">
    <source>
        <dbReference type="Google" id="ProtNLM"/>
    </source>
</evidence>
<feature type="domain" description="Terpene synthase N-terminal" evidence="4">
    <location>
        <begin position="315"/>
        <end position="438"/>
    </location>
</feature>
<organism evidence="7 8">
    <name type="scientific">Arabis alpina</name>
    <name type="common">Alpine rock-cress</name>
    <dbReference type="NCBI Taxonomy" id="50452"/>
    <lineage>
        <taxon>Eukaryota</taxon>
        <taxon>Viridiplantae</taxon>
        <taxon>Streptophyta</taxon>
        <taxon>Embryophyta</taxon>
        <taxon>Tracheophyta</taxon>
        <taxon>Spermatophyta</taxon>
        <taxon>Magnoliopsida</taxon>
        <taxon>eudicotyledons</taxon>
        <taxon>Gunneridae</taxon>
        <taxon>Pentapetalae</taxon>
        <taxon>rosids</taxon>
        <taxon>malvids</taxon>
        <taxon>Brassicales</taxon>
        <taxon>Brassicaceae</taxon>
        <taxon>Arabideae</taxon>
        <taxon>Arabis</taxon>
    </lineage>
</organism>
<dbReference type="FunFam" id="1.50.10.130:FF:000001">
    <property type="entry name" value="Isoprene synthase, chloroplastic"/>
    <property type="match status" value="1"/>
</dbReference>
<name>A0A087G8N1_ARAAL</name>
<dbReference type="InterPro" id="IPR008930">
    <property type="entry name" value="Terpenoid_cyclase/PrenylTrfase"/>
</dbReference>
<dbReference type="PANTHER" id="PTHR23024">
    <property type="entry name" value="ARYLACETAMIDE DEACETYLASE"/>
    <property type="match status" value="1"/>
</dbReference>
<dbReference type="Gene3D" id="1.50.10.130">
    <property type="entry name" value="Terpene synthase, N-terminal domain"/>
    <property type="match status" value="1"/>
</dbReference>
<reference evidence="8" key="1">
    <citation type="journal article" date="2015" name="Nat. Plants">
        <title>Genome expansion of Arabis alpina linked with retrotransposition and reduced symmetric DNA methylation.</title>
        <authorList>
            <person name="Willing E.M."/>
            <person name="Rawat V."/>
            <person name="Mandakova T."/>
            <person name="Maumus F."/>
            <person name="James G.V."/>
            <person name="Nordstroem K.J."/>
            <person name="Becker C."/>
            <person name="Warthmann N."/>
            <person name="Chica C."/>
            <person name="Szarzynska B."/>
            <person name="Zytnicki M."/>
            <person name="Albani M.C."/>
            <person name="Kiefer C."/>
            <person name="Bergonzi S."/>
            <person name="Castaings L."/>
            <person name="Mateos J.L."/>
            <person name="Berns M.C."/>
            <person name="Bujdoso N."/>
            <person name="Piofczyk T."/>
            <person name="de Lorenzo L."/>
            <person name="Barrero-Sicilia C."/>
            <person name="Mateos I."/>
            <person name="Piednoel M."/>
            <person name="Hagmann J."/>
            <person name="Chen-Min-Tao R."/>
            <person name="Iglesias-Fernandez R."/>
            <person name="Schuster S.C."/>
            <person name="Alonso-Blanco C."/>
            <person name="Roudier F."/>
            <person name="Carbonero P."/>
            <person name="Paz-Ares J."/>
            <person name="Davis S.J."/>
            <person name="Pecinka A."/>
            <person name="Quesneville H."/>
            <person name="Colot V."/>
            <person name="Lysak M.A."/>
            <person name="Weigel D."/>
            <person name="Coupland G."/>
            <person name="Schneeberger K."/>
        </authorList>
    </citation>
    <scope>NUCLEOTIDE SEQUENCE [LARGE SCALE GENOMIC DNA]</scope>
    <source>
        <strain evidence="8">cv. Pajares</strain>
    </source>
</reference>
<feature type="domain" description="Alpha/beta hydrolase fold-3" evidence="6">
    <location>
        <begin position="72"/>
        <end position="291"/>
    </location>
</feature>
<evidence type="ECO:0000259" key="4">
    <source>
        <dbReference type="Pfam" id="PF01397"/>
    </source>
</evidence>
<dbReference type="AlphaFoldDB" id="A0A087G8N1"/>
<dbReference type="Proteomes" id="UP000029120">
    <property type="component" value="Chromosome 8"/>
</dbReference>
<evidence type="ECO:0000256" key="2">
    <source>
        <dbReference type="ARBA" id="ARBA00022842"/>
    </source>
</evidence>
<dbReference type="InterPro" id="IPR029058">
    <property type="entry name" value="AB_hydrolase_fold"/>
</dbReference>
<protein>
    <recommendedName>
        <fullName evidence="9">Alpha/beta hydrolase fold-3 domain-containing protein</fullName>
    </recommendedName>
</protein>
<dbReference type="InterPro" id="IPR013094">
    <property type="entry name" value="AB_hydrolase_3"/>
</dbReference>
<evidence type="ECO:0000259" key="6">
    <source>
        <dbReference type="Pfam" id="PF07859"/>
    </source>
</evidence>